<dbReference type="InterPro" id="IPR018247">
    <property type="entry name" value="EF_Hand_1_Ca_BS"/>
</dbReference>
<dbReference type="AlphaFoldDB" id="A0A7C9UTD1"/>
<protein>
    <recommendedName>
        <fullName evidence="3">EF-hand domain-containing protein</fullName>
    </recommendedName>
</protein>
<proteinExistence type="predicted"/>
<evidence type="ECO:0000256" key="1">
    <source>
        <dbReference type="SAM" id="MobiDB-lite"/>
    </source>
</evidence>
<feature type="chain" id="PRO_5028960184" description="EF-hand domain-containing protein" evidence="2">
    <location>
        <begin position="16"/>
        <end position="193"/>
    </location>
</feature>
<feature type="domain" description="EF-hand" evidence="3">
    <location>
        <begin position="73"/>
        <end position="108"/>
    </location>
</feature>
<dbReference type="RefSeq" id="WP_163673622.1">
    <property type="nucleotide sequence ID" value="NZ_JAAIYP010000002.1"/>
</dbReference>
<comment type="caution">
    <text evidence="4">The sequence shown here is derived from an EMBL/GenBank/DDBJ whole genome shotgun (WGS) entry which is preliminary data.</text>
</comment>
<evidence type="ECO:0000256" key="2">
    <source>
        <dbReference type="SAM" id="SignalP"/>
    </source>
</evidence>
<feature type="region of interest" description="Disordered" evidence="1">
    <location>
        <begin position="87"/>
        <end position="140"/>
    </location>
</feature>
<feature type="signal peptide" evidence="2">
    <location>
        <begin position="1"/>
        <end position="15"/>
    </location>
</feature>
<keyword evidence="2" id="KW-0732">Signal</keyword>
<name>A0A7C9UTD1_9PROT</name>
<evidence type="ECO:0000313" key="5">
    <source>
        <dbReference type="Proteomes" id="UP000480684"/>
    </source>
</evidence>
<dbReference type="PROSITE" id="PS50222">
    <property type="entry name" value="EF_HAND_2"/>
    <property type="match status" value="1"/>
</dbReference>
<dbReference type="InterPro" id="IPR011992">
    <property type="entry name" value="EF-hand-dom_pair"/>
</dbReference>
<dbReference type="PROSITE" id="PS51257">
    <property type="entry name" value="PROKAR_LIPOPROTEIN"/>
    <property type="match status" value="1"/>
</dbReference>
<accession>A0A7C9UTD1</accession>
<dbReference type="Pfam" id="PF13202">
    <property type="entry name" value="EF-hand_5"/>
    <property type="match status" value="2"/>
</dbReference>
<sequence>MSLRLLSLLPLALLAACMSGPPPEPKAPPQRWVESPNGEPLPFAPGQPDCAAALTAWMAQADKNGDGVVDMDEMVTDAARWFAIADQDHDGQVTSDELTEVRRRLVPPEPEPQPESPPEAADDGRQGGPPGGGPGQGRARLRSNVRLDPVMQADANADFRVTALEFRTFVIDRMQGRSVSRTDLLRGCDSARR</sequence>
<dbReference type="SUPFAM" id="SSF47473">
    <property type="entry name" value="EF-hand"/>
    <property type="match status" value="1"/>
</dbReference>
<gene>
    <name evidence="4" type="ORF">G4223_00365</name>
</gene>
<evidence type="ECO:0000313" key="4">
    <source>
        <dbReference type="EMBL" id="NFV78569.1"/>
    </source>
</evidence>
<feature type="region of interest" description="Disordered" evidence="1">
    <location>
        <begin position="21"/>
        <end position="48"/>
    </location>
</feature>
<feature type="compositionally biased region" description="Gly residues" evidence="1">
    <location>
        <begin position="126"/>
        <end position="136"/>
    </location>
</feature>
<dbReference type="PROSITE" id="PS00018">
    <property type="entry name" value="EF_HAND_1"/>
    <property type="match status" value="1"/>
</dbReference>
<reference evidence="4 5" key="1">
    <citation type="submission" date="2020-02" db="EMBL/GenBank/DDBJ databases">
        <authorList>
            <person name="Dziuba M."/>
            <person name="Kuznetsov B."/>
            <person name="Mardanov A."/>
            <person name="Ravin N."/>
            <person name="Grouzdev D."/>
        </authorList>
    </citation>
    <scope>NUCLEOTIDE SEQUENCE [LARGE SCALE GENOMIC DNA]</scope>
    <source>
        <strain evidence="4 5">SpK</strain>
    </source>
</reference>
<organism evidence="4 5">
    <name type="scientific">Magnetospirillum aberrantis SpK</name>
    <dbReference type="NCBI Taxonomy" id="908842"/>
    <lineage>
        <taxon>Bacteria</taxon>
        <taxon>Pseudomonadati</taxon>
        <taxon>Pseudomonadota</taxon>
        <taxon>Alphaproteobacteria</taxon>
        <taxon>Rhodospirillales</taxon>
        <taxon>Rhodospirillaceae</taxon>
        <taxon>Magnetospirillum</taxon>
    </lineage>
</organism>
<dbReference type="Proteomes" id="UP000480684">
    <property type="component" value="Unassembled WGS sequence"/>
</dbReference>
<dbReference type="InterPro" id="IPR002048">
    <property type="entry name" value="EF_hand_dom"/>
</dbReference>
<dbReference type="EMBL" id="JAAIYP010000002">
    <property type="protein sequence ID" value="NFV78569.1"/>
    <property type="molecule type" value="Genomic_DNA"/>
</dbReference>
<evidence type="ECO:0000259" key="3">
    <source>
        <dbReference type="PROSITE" id="PS50222"/>
    </source>
</evidence>
<dbReference type="GO" id="GO:0005509">
    <property type="term" value="F:calcium ion binding"/>
    <property type="evidence" value="ECO:0007669"/>
    <property type="project" value="InterPro"/>
</dbReference>
<feature type="compositionally biased region" description="Pro residues" evidence="1">
    <location>
        <begin position="107"/>
        <end position="117"/>
    </location>
</feature>
<keyword evidence="5" id="KW-1185">Reference proteome</keyword>
<dbReference type="Gene3D" id="1.10.238.10">
    <property type="entry name" value="EF-hand"/>
    <property type="match status" value="1"/>
</dbReference>